<keyword evidence="1" id="KW-0446">Lipid-binding</keyword>
<name>A0A7I7KUG9_9MYCO</name>
<dbReference type="InterPro" id="IPR043168">
    <property type="entry name" value="DegV_C"/>
</dbReference>
<dbReference type="KEGG" id="mcoo:MCOO_14820"/>
<dbReference type="RefSeq" id="WP_163775753.1">
    <property type="nucleotide sequence ID" value="NZ_AP022569.1"/>
</dbReference>
<accession>A0A7I7KUG9</accession>
<dbReference type="PANTHER" id="PTHR33434">
    <property type="entry name" value="DEGV DOMAIN-CONTAINING PROTEIN DR_1986-RELATED"/>
    <property type="match status" value="1"/>
</dbReference>
<organism evidence="2 3">
    <name type="scientific">Mycobacterium cookii</name>
    <dbReference type="NCBI Taxonomy" id="1775"/>
    <lineage>
        <taxon>Bacteria</taxon>
        <taxon>Bacillati</taxon>
        <taxon>Actinomycetota</taxon>
        <taxon>Actinomycetes</taxon>
        <taxon>Mycobacteriales</taxon>
        <taxon>Mycobacteriaceae</taxon>
        <taxon>Mycobacterium</taxon>
    </lineage>
</organism>
<dbReference type="Gene3D" id="3.40.50.10170">
    <property type="match status" value="1"/>
</dbReference>
<proteinExistence type="predicted"/>
<dbReference type="Proteomes" id="UP000465866">
    <property type="component" value="Chromosome"/>
</dbReference>
<dbReference type="PROSITE" id="PS51482">
    <property type="entry name" value="DEGV"/>
    <property type="match status" value="1"/>
</dbReference>
<dbReference type="PANTHER" id="PTHR33434:SF2">
    <property type="entry name" value="FATTY ACID-BINDING PROTEIN TM_1468"/>
    <property type="match status" value="1"/>
</dbReference>
<dbReference type="InterPro" id="IPR050270">
    <property type="entry name" value="DegV_domain_contain"/>
</dbReference>
<dbReference type="GO" id="GO:0008289">
    <property type="term" value="F:lipid binding"/>
    <property type="evidence" value="ECO:0007669"/>
    <property type="project" value="UniProtKB-KW"/>
</dbReference>
<evidence type="ECO:0000313" key="3">
    <source>
        <dbReference type="Proteomes" id="UP000465866"/>
    </source>
</evidence>
<gene>
    <name evidence="2" type="ORF">MCOO_14820</name>
</gene>
<protein>
    <submittedName>
        <fullName evidence="2">DegV domain-containing protein</fullName>
    </submittedName>
</protein>
<dbReference type="AlphaFoldDB" id="A0A7I7KUG9"/>
<dbReference type="Pfam" id="PF02645">
    <property type="entry name" value="DegV"/>
    <property type="match status" value="1"/>
</dbReference>
<sequence>MPVVVVTDSGARLPDELRRQWAIREVPLHILLDGADLRDGVDDIPHDIHDYGHATTTAATPAELADVYRDALADSGGDGVVAVHLSAALSGTFKAAQVAAAEFGSAVRVIDSKSAAMNTGFVALAAARAAAGGADLDTVANAAAAAVSRNHGFIVVHQLDNLRRSGRIGGAGAWLGTKLSLKPLLRIDDGKLVLAQRVRTASKATATMIDRVCEVVDGRQASIAVHHVANPDGARDVVTALGKRLPGCGSPIVTELGPVLALHVGAGALGVCVDVAGDVDPPASM</sequence>
<dbReference type="EMBL" id="AP022569">
    <property type="protein sequence ID" value="BBX45467.1"/>
    <property type="molecule type" value="Genomic_DNA"/>
</dbReference>
<evidence type="ECO:0000313" key="2">
    <source>
        <dbReference type="EMBL" id="BBX45467.1"/>
    </source>
</evidence>
<dbReference type="NCBIfam" id="TIGR00762">
    <property type="entry name" value="DegV"/>
    <property type="match status" value="1"/>
</dbReference>
<reference evidence="2 3" key="1">
    <citation type="journal article" date="2019" name="Emerg. Microbes Infect.">
        <title>Comprehensive subspecies identification of 175 nontuberculous mycobacteria species based on 7547 genomic profiles.</title>
        <authorList>
            <person name="Matsumoto Y."/>
            <person name="Kinjo T."/>
            <person name="Motooka D."/>
            <person name="Nabeya D."/>
            <person name="Jung N."/>
            <person name="Uechi K."/>
            <person name="Horii T."/>
            <person name="Iida T."/>
            <person name="Fujita J."/>
            <person name="Nakamura S."/>
        </authorList>
    </citation>
    <scope>NUCLEOTIDE SEQUENCE [LARGE SCALE GENOMIC DNA]</scope>
    <source>
        <strain evidence="2 3">JCM 12404</strain>
    </source>
</reference>
<dbReference type="InterPro" id="IPR003797">
    <property type="entry name" value="DegV"/>
</dbReference>
<keyword evidence="3" id="KW-1185">Reference proteome</keyword>
<evidence type="ECO:0000256" key="1">
    <source>
        <dbReference type="ARBA" id="ARBA00023121"/>
    </source>
</evidence>
<dbReference type="Gene3D" id="3.30.1180.10">
    <property type="match status" value="1"/>
</dbReference>
<dbReference type="SUPFAM" id="SSF82549">
    <property type="entry name" value="DAK1/DegV-like"/>
    <property type="match status" value="1"/>
</dbReference>